<dbReference type="InterPro" id="IPR004585">
    <property type="entry name" value="DNA_recomb/repair_Rad52"/>
</dbReference>
<feature type="region of interest" description="Disordered" evidence="5">
    <location>
        <begin position="304"/>
        <end position="398"/>
    </location>
</feature>
<keyword evidence="4" id="KW-0234">DNA repair</keyword>
<dbReference type="Gene3D" id="3.30.390.80">
    <property type="entry name" value="DNA repair protein Rad52/59/22"/>
    <property type="match status" value="1"/>
</dbReference>
<evidence type="ECO:0000256" key="5">
    <source>
        <dbReference type="SAM" id="MobiDB-lite"/>
    </source>
</evidence>
<organism evidence="6 7">
    <name type="scientific">Sporothrix epigloea</name>
    <dbReference type="NCBI Taxonomy" id="1892477"/>
    <lineage>
        <taxon>Eukaryota</taxon>
        <taxon>Fungi</taxon>
        <taxon>Dikarya</taxon>
        <taxon>Ascomycota</taxon>
        <taxon>Pezizomycotina</taxon>
        <taxon>Sordariomycetes</taxon>
        <taxon>Sordariomycetidae</taxon>
        <taxon>Ophiostomatales</taxon>
        <taxon>Ophiostomataceae</taxon>
        <taxon>Sporothrix</taxon>
    </lineage>
</organism>
<feature type="compositionally biased region" description="Polar residues" evidence="5">
    <location>
        <begin position="458"/>
        <end position="490"/>
    </location>
</feature>
<evidence type="ECO:0000256" key="1">
    <source>
        <dbReference type="ARBA" id="ARBA00006638"/>
    </source>
</evidence>
<keyword evidence="7" id="KW-1185">Reference proteome</keyword>
<dbReference type="InterPro" id="IPR042525">
    <property type="entry name" value="Rad52_Rad59_Rad22_sf"/>
</dbReference>
<dbReference type="InterPro" id="IPR007232">
    <property type="entry name" value="Rad52_Rad59_Rad22"/>
</dbReference>
<dbReference type="EMBL" id="CAWUON010000052">
    <property type="protein sequence ID" value="CAK7269908.1"/>
    <property type="molecule type" value="Genomic_DNA"/>
</dbReference>
<evidence type="ECO:0000313" key="6">
    <source>
        <dbReference type="EMBL" id="CAK7269908.1"/>
    </source>
</evidence>
<dbReference type="PANTHER" id="PTHR12132:SF1">
    <property type="entry name" value="DNA REPAIR PROTEIN RAD52 HOMOLOG"/>
    <property type="match status" value="1"/>
</dbReference>
<dbReference type="InterPro" id="IPR041247">
    <property type="entry name" value="Rad52_fam"/>
</dbReference>
<feature type="compositionally biased region" description="Polar residues" evidence="5">
    <location>
        <begin position="342"/>
        <end position="373"/>
    </location>
</feature>
<accession>A0ABP0DQJ4</accession>
<dbReference type="SUPFAM" id="SSF54768">
    <property type="entry name" value="dsRNA-binding domain-like"/>
    <property type="match status" value="1"/>
</dbReference>
<feature type="compositionally biased region" description="Low complexity" evidence="5">
    <location>
        <begin position="20"/>
        <end position="39"/>
    </location>
</feature>
<proteinExistence type="inferred from homology"/>
<protein>
    <submittedName>
        <fullName evidence="6">DNA repair protein rad52</fullName>
    </submittedName>
</protein>
<sequence length="573" mass="60494">MPAPGDQHQPVSNPFSRSLQHQQGLDDMNQQQQQQQSAQHISEYTAQEIATLQSRLEKQLGPEYLSARAGPSGQKVHYVAAEKVITLANEVFGFNGWSSSIQNIQIDFVDEHPQTLKISVGLSVIVRVTLRDGMYHEDIGYGHIENCKGKAAAFEKAKKEGTTDALKRALRNFGNVLGNCIYDKKYVERVSRMKPVPVNKRTFAEQGLHRHADYVVRSEEDTAPTRSVSEESRAAVAPKLPEMGPAAITSEPAALQESEFNSDLFDDDLLLGDFDEADFCVSNDGHPDEFVIRESAAPALLPQVQPQQQPNGGYHQPRPAGTGVAPRPPQTPKPANNRPAGTENSSASLDPRPNQSVVNNQQSRGNSNSTGGENANVPDKPVPLNAAVANSASGGDGVEGTPWLSARAIAKAGDGDALGAVAPSIQAGHLFNPKAMSPSIRKTPGVDHTTSKPIPRLNRTTGSSSVSVGNIASLASASTGGMTTRSGSHHATSEPVRRIGAPPSAASPLANRNQFRPPPMKRGPPADASGIASRTPLADLPSNVSTTGDATVAAPATGGGVAAGVDAKRQKLA</sequence>
<comment type="similarity">
    <text evidence="1">Belongs to the RAD52 family.</text>
</comment>
<comment type="caution">
    <text evidence="6">The sequence shown here is derived from an EMBL/GenBank/DDBJ whole genome shotgun (WGS) entry which is preliminary data.</text>
</comment>
<keyword evidence="2" id="KW-0227">DNA damage</keyword>
<reference evidence="6 7" key="1">
    <citation type="submission" date="2024-01" db="EMBL/GenBank/DDBJ databases">
        <authorList>
            <person name="Allen C."/>
            <person name="Tagirdzhanova G."/>
        </authorList>
    </citation>
    <scope>NUCLEOTIDE SEQUENCE [LARGE SCALE GENOMIC DNA]</scope>
    <source>
        <strain evidence="6 7">CBS 119000</strain>
    </source>
</reference>
<dbReference type="Proteomes" id="UP001642502">
    <property type="component" value="Unassembled WGS sequence"/>
</dbReference>
<name>A0ABP0DQJ4_9PEZI</name>
<feature type="region of interest" description="Disordered" evidence="5">
    <location>
        <begin position="432"/>
        <end position="573"/>
    </location>
</feature>
<feature type="compositionally biased region" description="Polar residues" evidence="5">
    <location>
        <begin position="9"/>
        <end position="19"/>
    </location>
</feature>
<dbReference type="Pfam" id="PF04098">
    <property type="entry name" value="Rad52_Rad22"/>
    <property type="match status" value="1"/>
</dbReference>
<evidence type="ECO:0000256" key="4">
    <source>
        <dbReference type="ARBA" id="ARBA00023204"/>
    </source>
</evidence>
<gene>
    <name evidence="6" type="primary">RAD52_1</name>
    <name evidence="6" type="ORF">SEPCBS119000_003815</name>
</gene>
<feature type="compositionally biased region" description="Low complexity" evidence="5">
    <location>
        <begin position="546"/>
        <end position="556"/>
    </location>
</feature>
<evidence type="ECO:0000256" key="2">
    <source>
        <dbReference type="ARBA" id="ARBA00022763"/>
    </source>
</evidence>
<feature type="region of interest" description="Disordered" evidence="5">
    <location>
        <begin position="1"/>
        <end position="41"/>
    </location>
</feature>
<evidence type="ECO:0000256" key="3">
    <source>
        <dbReference type="ARBA" id="ARBA00023172"/>
    </source>
</evidence>
<evidence type="ECO:0000313" key="7">
    <source>
        <dbReference type="Proteomes" id="UP001642502"/>
    </source>
</evidence>
<dbReference type="PANTHER" id="PTHR12132">
    <property type="entry name" value="DNA REPAIR AND RECOMBINATION PROTEIN RAD52, RAD59"/>
    <property type="match status" value="1"/>
</dbReference>
<dbReference type="NCBIfam" id="TIGR00607">
    <property type="entry name" value="rad52"/>
    <property type="match status" value="1"/>
</dbReference>
<keyword evidence="3" id="KW-0233">DNA recombination</keyword>